<dbReference type="InParanoid" id="A0EHC3"/>
<dbReference type="KEGG" id="ptm:GSPATT00027038001"/>
<dbReference type="PROSITE" id="PS51886">
    <property type="entry name" value="TLDC"/>
    <property type="match status" value="1"/>
</dbReference>
<dbReference type="PANTHER" id="PTHR23354:SF62">
    <property type="entry name" value="MUSTARD, ISOFORM V"/>
    <property type="match status" value="1"/>
</dbReference>
<evidence type="ECO:0000256" key="4">
    <source>
        <dbReference type="ARBA" id="ARBA00040604"/>
    </source>
</evidence>
<dbReference type="PANTHER" id="PTHR23354">
    <property type="entry name" value="NUCLEOLAR PROTEIN 7/ESTROGEN RECEPTOR COACTIVATOR-RELATED"/>
    <property type="match status" value="1"/>
</dbReference>
<organism evidence="6 7">
    <name type="scientific">Paramecium tetraurelia</name>
    <dbReference type="NCBI Taxonomy" id="5888"/>
    <lineage>
        <taxon>Eukaryota</taxon>
        <taxon>Sar</taxon>
        <taxon>Alveolata</taxon>
        <taxon>Ciliophora</taxon>
        <taxon>Intramacronucleata</taxon>
        <taxon>Oligohymenophorea</taxon>
        <taxon>Peniculida</taxon>
        <taxon>Parameciidae</taxon>
        <taxon>Paramecium</taxon>
    </lineage>
</organism>
<dbReference type="AlphaFoldDB" id="A0EHC3"/>
<dbReference type="OMA" id="FCNQIKM"/>
<feature type="domain" description="TLDc" evidence="5">
    <location>
        <begin position="379"/>
        <end position="586"/>
    </location>
</feature>
<evidence type="ECO:0000256" key="2">
    <source>
        <dbReference type="ARBA" id="ARBA00009540"/>
    </source>
</evidence>
<dbReference type="OrthoDB" id="289228at2759"/>
<dbReference type="InterPro" id="IPR006571">
    <property type="entry name" value="TLDc_dom"/>
</dbReference>
<evidence type="ECO:0000256" key="1">
    <source>
        <dbReference type="ARBA" id="ARBA00004173"/>
    </source>
</evidence>
<evidence type="ECO:0000259" key="5">
    <source>
        <dbReference type="PROSITE" id="PS51886"/>
    </source>
</evidence>
<dbReference type="RefSeq" id="XP_001462087.1">
    <property type="nucleotide sequence ID" value="XM_001462050.1"/>
</dbReference>
<dbReference type="STRING" id="5888.A0EHC3"/>
<keyword evidence="7" id="KW-1185">Reference proteome</keyword>
<name>A0EHC3_PARTE</name>
<protein>
    <recommendedName>
        <fullName evidence="4">Oxidation resistance protein 1</fullName>
    </recommendedName>
</protein>
<dbReference type="GeneID" id="5047872"/>
<evidence type="ECO:0000313" key="7">
    <source>
        <dbReference type="Proteomes" id="UP000000600"/>
    </source>
</evidence>
<dbReference type="HOGENOM" id="CLU_028230_0_0_1"/>
<dbReference type="GO" id="GO:0005739">
    <property type="term" value="C:mitochondrion"/>
    <property type="evidence" value="ECO:0007669"/>
    <property type="project" value="UniProtKB-SubCell"/>
</dbReference>
<sequence length="648" mass="75609">MIQIAQLQLNHNSLLIQQIEEIDLILYYILSKIQKEDVDNKRQEQADKYQQESELKVKILMKKIWFQMDPLFDFLLRISVSLQELSCLSIKVMNYQLQEDESSAQHRNSESIVIYIQFVQMICLQQFLPESQKNWQLASLKYLFQFIQILFNYIDIDIWAVIVQEKIFKKRVLQIVKSSEKCNEKFKKLSSIAPGKAEQFIAIEGFRAAFTENTQLADKIYKFIKSQSDTNIVNRETFVLSMELFTKQKSEIYVYTNNYKHLEQYQLLLLISIQHPEIYKREEFKLQQLTKVEITYLQAGIFIKEIINMLSPKGNKLSDDDDVAAKLLINNIFGDKTSNMDLQQFCNQIKMEVPLINTVIRRYFAGKFTDSSHKIKLPELTDNSLIINYQILGLFYLSTSLVLLKPKNGQDQFDLNILSNQLLSQNSPTLLLFRHVERLNKYEKLPYQHTPDENLDAFEQHYLFGYFNSSKWRLAPDITGDKNSSIFSIVPKYQQFITGKGKGQSKYALLNSDQGRPLPQSLQKKLSKFGLGIGGSGYEQHRIWIDGQNLKDSYIADDDKTFATGHILAPHITKLNIDRIEVWSVEFISTQQDLSHFRQTQMNHINQLLEDEIPKQNVDPGSLINSIKNRNSRIQSAIHTQQVEEEKF</sequence>
<dbReference type="Proteomes" id="UP000000600">
    <property type="component" value="Unassembled WGS sequence"/>
</dbReference>
<dbReference type="Pfam" id="PF07534">
    <property type="entry name" value="TLD"/>
    <property type="match status" value="1"/>
</dbReference>
<evidence type="ECO:0000313" key="6">
    <source>
        <dbReference type="EMBL" id="CAK94714.1"/>
    </source>
</evidence>
<gene>
    <name evidence="6" type="ORF">GSPATT00027038001</name>
</gene>
<proteinExistence type="inferred from homology"/>
<keyword evidence="3" id="KW-0496">Mitochondrion</keyword>
<accession>A0EHC3</accession>
<reference evidence="6 7" key="1">
    <citation type="journal article" date="2006" name="Nature">
        <title>Global trends of whole-genome duplications revealed by the ciliate Paramecium tetraurelia.</title>
        <authorList>
            <consortium name="Genoscope"/>
            <person name="Aury J.-M."/>
            <person name="Jaillon O."/>
            <person name="Duret L."/>
            <person name="Noel B."/>
            <person name="Jubin C."/>
            <person name="Porcel B.M."/>
            <person name="Segurens B."/>
            <person name="Daubin V."/>
            <person name="Anthouard V."/>
            <person name="Aiach N."/>
            <person name="Arnaiz O."/>
            <person name="Billaut A."/>
            <person name="Beisson J."/>
            <person name="Blanc I."/>
            <person name="Bouhouche K."/>
            <person name="Camara F."/>
            <person name="Duharcourt S."/>
            <person name="Guigo R."/>
            <person name="Gogendeau D."/>
            <person name="Katinka M."/>
            <person name="Keller A.-M."/>
            <person name="Kissmehl R."/>
            <person name="Klotz C."/>
            <person name="Koll F."/>
            <person name="Le Moue A."/>
            <person name="Lepere C."/>
            <person name="Malinsky S."/>
            <person name="Nowacki M."/>
            <person name="Nowak J.K."/>
            <person name="Plattner H."/>
            <person name="Poulain J."/>
            <person name="Ruiz F."/>
            <person name="Serrano V."/>
            <person name="Zagulski M."/>
            <person name="Dessen P."/>
            <person name="Betermier M."/>
            <person name="Weissenbach J."/>
            <person name="Scarpelli C."/>
            <person name="Schachter V."/>
            <person name="Sperling L."/>
            <person name="Meyer E."/>
            <person name="Cohen J."/>
            <person name="Wincker P."/>
        </authorList>
    </citation>
    <scope>NUCLEOTIDE SEQUENCE [LARGE SCALE GENOMIC DNA]</scope>
    <source>
        <strain evidence="6 7">Stock d4-2</strain>
    </source>
</reference>
<comment type="subcellular location">
    <subcellularLocation>
        <location evidence="1">Mitochondrion</location>
    </subcellularLocation>
</comment>
<comment type="similarity">
    <text evidence="2">Belongs to the OXR1 family.</text>
</comment>
<dbReference type="EMBL" id="CT868679">
    <property type="protein sequence ID" value="CAK94714.1"/>
    <property type="molecule type" value="Genomic_DNA"/>
</dbReference>
<evidence type="ECO:0000256" key="3">
    <source>
        <dbReference type="ARBA" id="ARBA00023128"/>
    </source>
</evidence>